<dbReference type="SUPFAM" id="SSF48264">
    <property type="entry name" value="Cytochrome P450"/>
    <property type="match status" value="1"/>
</dbReference>
<proteinExistence type="inferred from homology"/>
<keyword evidence="7 10" id="KW-0503">Monooxygenase</keyword>
<dbReference type="OrthoDB" id="1470350at2759"/>
<dbReference type="Gene3D" id="1.10.630.10">
    <property type="entry name" value="Cytochrome P450"/>
    <property type="match status" value="1"/>
</dbReference>
<keyword evidence="5" id="KW-0560">Oxidoreductase</keyword>
<keyword evidence="4 8" id="KW-0479">Metal-binding</keyword>
<organism evidence="10 11">
    <name type="scientific">Lachnellula suecica</name>
    <dbReference type="NCBI Taxonomy" id="602035"/>
    <lineage>
        <taxon>Eukaryota</taxon>
        <taxon>Fungi</taxon>
        <taxon>Dikarya</taxon>
        <taxon>Ascomycota</taxon>
        <taxon>Pezizomycotina</taxon>
        <taxon>Leotiomycetes</taxon>
        <taxon>Helotiales</taxon>
        <taxon>Lachnaceae</taxon>
        <taxon>Lachnellula</taxon>
    </lineage>
</organism>
<evidence type="ECO:0000256" key="9">
    <source>
        <dbReference type="SAM" id="Phobius"/>
    </source>
</evidence>
<dbReference type="InterPro" id="IPR036396">
    <property type="entry name" value="Cyt_P450_sf"/>
</dbReference>
<dbReference type="InterPro" id="IPR050121">
    <property type="entry name" value="Cytochrome_P450_monoxygenase"/>
</dbReference>
<evidence type="ECO:0000256" key="4">
    <source>
        <dbReference type="ARBA" id="ARBA00022723"/>
    </source>
</evidence>
<dbReference type="Pfam" id="PF00067">
    <property type="entry name" value="p450"/>
    <property type="match status" value="1"/>
</dbReference>
<evidence type="ECO:0000256" key="2">
    <source>
        <dbReference type="ARBA" id="ARBA00010617"/>
    </source>
</evidence>
<name>A0A8T9CC12_9HELO</name>
<keyword evidence="9" id="KW-0472">Membrane</keyword>
<keyword evidence="11" id="KW-1185">Reference proteome</keyword>
<evidence type="ECO:0000256" key="8">
    <source>
        <dbReference type="PIRSR" id="PIRSR602401-1"/>
    </source>
</evidence>
<comment type="cofactor">
    <cofactor evidence="1 8">
        <name>heme</name>
        <dbReference type="ChEBI" id="CHEBI:30413"/>
    </cofactor>
</comment>
<evidence type="ECO:0000313" key="10">
    <source>
        <dbReference type="EMBL" id="TVY81294.1"/>
    </source>
</evidence>
<dbReference type="GO" id="GO:0005506">
    <property type="term" value="F:iron ion binding"/>
    <property type="evidence" value="ECO:0007669"/>
    <property type="project" value="InterPro"/>
</dbReference>
<keyword evidence="9" id="KW-1133">Transmembrane helix</keyword>
<protein>
    <submittedName>
        <fullName evidence="10">Cytochrome P450 monooxygenase hmp1</fullName>
    </submittedName>
</protein>
<dbReference type="Proteomes" id="UP000469558">
    <property type="component" value="Unassembled WGS sequence"/>
</dbReference>
<reference evidence="10 11" key="1">
    <citation type="submission" date="2018-05" db="EMBL/GenBank/DDBJ databases">
        <title>Genome sequencing and assembly of the regulated plant pathogen Lachnellula willkommii and related sister species for the development of diagnostic species identification markers.</title>
        <authorList>
            <person name="Giroux E."/>
            <person name="Bilodeau G."/>
        </authorList>
    </citation>
    <scope>NUCLEOTIDE SEQUENCE [LARGE SCALE GENOMIC DNA]</scope>
    <source>
        <strain evidence="10 11">CBS 268.59</strain>
    </source>
</reference>
<accession>A0A8T9CC12</accession>
<evidence type="ECO:0000256" key="1">
    <source>
        <dbReference type="ARBA" id="ARBA00001971"/>
    </source>
</evidence>
<feature type="transmembrane region" description="Helical" evidence="9">
    <location>
        <begin position="12"/>
        <end position="36"/>
    </location>
</feature>
<dbReference type="GO" id="GO:0020037">
    <property type="term" value="F:heme binding"/>
    <property type="evidence" value="ECO:0007669"/>
    <property type="project" value="InterPro"/>
</dbReference>
<comment type="similarity">
    <text evidence="2">Belongs to the cytochrome P450 family.</text>
</comment>
<dbReference type="GO" id="GO:0016705">
    <property type="term" value="F:oxidoreductase activity, acting on paired donors, with incorporation or reduction of molecular oxygen"/>
    <property type="evidence" value="ECO:0007669"/>
    <property type="project" value="InterPro"/>
</dbReference>
<evidence type="ECO:0000256" key="3">
    <source>
        <dbReference type="ARBA" id="ARBA00022617"/>
    </source>
</evidence>
<keyword evidence="6 8" id="KW-0408">Iron</keyword>
<dbReference type="InterPro" id="IPR001128">
    <property type="entry name" value="Cyt_P450"/>
</dbReference>
<evidence type="ECO:0000256" key="6">
    <source>
        <dbReference type="ARBA" id="ARBA00023004"/>
    </source>
</evidence>
<keyword evidence="9" id="KW-0812">Transmembrane</keyword>
<dbReference type="CDD" id="cd11058">
    <property type="entry name" value="CYP60B-like"/>
    <property type="match status" value="1"/>
</dbReference>
<dbReference type="PANTHER" id="PTHR24305">
    <property type="entry name" value="CYTOCHROME P450"/>
    <property type="match status" value="1"/>
</dbReference>
<evidence type="ECO:0000313" key="11">
    <source>
        <dbReference type="Proteomes" id="UP000469558"/>
    </source>
</evidence>
<dbReference type="PANTHER" id="PTHR24305:SF29">
    <property type="entry name" value="BENZOATE-PARA-HYDROXYLASE"/>
    <property type="match status" value="1"/>
</dbReference>
<sequence length="506" mass="57224">MGVITILSDSKSLLLASSTWLLLLSTCVLALMVYFVSHSIYNLYLHPLAAFPGPWYAVISNVFFSRTLVGGKSVKIIRDLHEKYGEVVRLAPDELSFSSAAAWKDIYTQRKSGNQFLKDEKFYITNNTVRAPHLVNMSDPVKHAQAKKIMSHAFSPKSLSEQEDIVRKYADMFMVAIKEESDKGPIDLNDCYNWITFDILGELAFSEPFGSLEARKTHPWVATTLNMVTFVAYNSAIYRISPKLTKSLLYFVPKSVAKGRMNHVLQSKAKILARLDRKTEKKDFSSYIFQVREEMGLTDWELSAYSNSLIIAGSETSATTLSALTHWLCKTPLVYSKLKDEVRSRFESSSEITSQSATFPYLTAVIHETLRIFPPFPFGPPRITPLGGETVAGVFVPEGTTVSVHMWSSTRNPKNFKDPDAFRPERWLDPNSTDDFSGSNPFLLGPRACIGQNMAWMELRILIAKMVFLFDFETFDKETDWGNDVDSLLLWQKPKLMTEVTARNVS</sequence>
<gene>
    <name evidence="10" type="primary">hpm1</name>
    <name evidence="10" type="ORF">LSUE1_G004000</name>
</gene>
<evidence type="ECO:0000256" key="5">
    <source>
        <dbReference type="ARBA" id="ARBA00023002"/>
    </source>
</evidence>
<keyword evidence="3 8" id="KW-0349">Heme</keyword>
<dbReference type="PRINTS" id="PR00463">
    <property type="entry name" value="EP450I"/>
</dbReference>
<evidence type="ECO:0000256" key="7">
    <source>
        <dbReference type="ARBA" id="ARBA00023033"/>
    </source>
</evidence>
<dbReference type="GO" id="GO:0004497">
    <property type="term" value="F:monooxygenase activity"/>
    <property type="evidence" value="ECO:0007669"/>
    <property type="project" value="UniProtKB-KW"/>
</dbReference>
<dbReference type="AlphaFoldDB" id="A0A8T9CC12"/>
<comment type="caution">
    <text evidence="10">The sequence shown here is derived from an EMBL/GenBank/DDBJ whole genome shotgun (WGS) entry which is preliminary data.</text>
</comment>
<dbReference type="EMBL" id="QGMK01000506">
    <property type="protein sequence ID" value="TVY81294.1"/>
    <property type="molecule type" value="Genomic_DNA"/>
</dbReference>
<dbReference type="InterPro" id="IPR002401">
    <property type="entry name" value="Cyt_P450_E_grp-I"/>
</dbReference>
<dbReference type="PRINTS" id="PR00385">
    <property type="entry name" value="P450"/>
</dbReference>
<feature type="binding site" description="axial binding residue" evidence="8">
    <location>
        <position position="449"/>
    </location>
    <ligand>
        <name>heme</name>
        <dbReference type="ChEBI" id="CHEBI:30413"/>
    </ligand>
    <ligandPart>
        <name>Fe</name>
        <dbReference type="ChEBI" id="CHEBI:18248"/>
    </ligandPart>
</feature>